<dbReference type="Pfam" id="PF13639">
    <property type="entry name" value="zf-RING_2"/>
    <property type="match status" value="1"/>
</dbReference>
<protein>
    <submittedName>
        <fullName evidence="7">RING-type domain-containing protein</fullName>
    </submittedName>
</protein>
<evidence type="ECO:0000259" key="5">
    <source>
        <dbReference type="PROSITE" id="PS50089"/>
    </source>
</evidence>
<organism evidence="6 7">
    <name type="scientific">Meloidogyne incognita</name>
    <name type="common">Southern root-knot nematode worm</name>
    <name type="synonym">Oxyuris incognita</name>
    <dbReference type="NCBI Taxonomy" id="6306"/>
    <lineage>
        <taxon>Eukaryota</taxon>
        <taxon>Metazoa</taxon>
        <taxon>Ecdysozoa</taxon>
        <taxon>Nematoda</taxon>
        <taxon>Chromadorea</taxon>
        <taxon>Rhabditida</taxon>
        <taxon>Tylenchina</taxon>
        <taxon>Tylenchomorpha</taxon>
        <taxon>Tylenchoidea</taxon>
        <taxon>Meloidogynidae</taxon>
        <taxon>Meloidogyninae</taxon>
        <taxon>Meloidogyne</taxon>
        <taxon>Meloidogyne incognita group</taxon>
    </lineage>
</organism>
<dbReference type="AlphaFoldDB" id="A0A914MQV3"/>
<dbReference type="CDD" id="cd16448">
    <property type="entry name" value="RING-H2"/>
    <property type="match status" value="1"/>
</dbReference>
<proteinExistence type="predicted"/>
<reference evidence="7" key="1">
    <citation type="submission" date="2022-11" db="UniProtKB">
        <authorList>
            <consortium name="WormBaseParasite"/>
        </authorList>
    </citation>
    <scope>IDENTIFICATION</scope>
</reference>
<dbReference type="SUPFAM" id="SSF57850">
    <property type="entry name" value="RING/U-box"/>
    <property type="match status" value="1"/>
</dbReference>
<dbReference type="PROSITE" id="PS50089">
    <property type="entry name" value="ZF_RING_2"/>
    <property type="match status" value="1"/>
</dbReference>
<name>A0A914MQV3_MELIC</name>
<feature type="region of interest" description="Disordered" evidence="4">
    <location>
        <begin position="30"/>
        <end position="50"/>
    </location>
</feature>
<evidence type="ECO:0000256" key="3">
    <source>
        <dbReference type="PROSITE-ProRule" id="PRU00175"/>
    </source>
</evidence>
<keyword evidence="2" id="KW-0862">Zinc</keyword>
<keyword evidence="6" id="KW-1185">Reference proteome</keyword>
<dbReference type="Gene3D" id="3.30.40.10">
    <property type="entry name" value="Zinc/RING finger domain, C3HC4 (zinc finger)"/>
    <property type="match status" value="1"/>
</dbReference>
<dbReference type="GO" id="GO:0008270">
    <property type="term" value="F:zinc ion binding"/>
    <property type="evidence" value="ECO:0007669"/>
    <property type="project" value="UniProtKB-KW"/>
</dbReference>
<dbReference type="InterPro" id="IPR001841">
    <property type="entry name" value="Znf_RING"/>
</dbReference>
<evidence type="ECO:0000313" key="7">
    <source>
        <dbReference type="WBParaSite" id="Minc3s01958g27424"/>
    </source>
</evidence>
<dbReference type="Proteomes" id="UP000887563">
    <property type="component" value="Unplaced"/>
</dbReference>
<keyword evidence="1 3" id="KW-0863">Zinc-finger</keyword>
<evidence type="ECO:0000256" key="4">
    <source>
        <dbReference type="SAM" id="MobiDB-lite"/>
    </source>
</evidence>
<evidence type="ECO:0000256" key="1">
    <source>
        <dbReference type="ARBA" id="ARBA00022771"/>
    </source>
</evidence>
<dbReference type="InterPro" id="IPR013083">
    <property type="entry name" value="Znf_RING/FYVE/PHD"/>
</dbReference>
<evidence type="ECO:0000256" key="2">
    <source>
        <dbReference type="ARBA" id="ARBA00022833"/>
    </source>
</evidence>
<dbReference type="WBParaSite" id="Minc3s01958g27424">
    <property type="protein sequence ID" value="Minc3s01958g27424"/>
    <property type="gene ID" value="Minc3s01958g27424"/>
</dbReference>
<keyword evidence="1 3" id="KW-0479">Metal-binding</keyword>
<feature type="domain" description="RING-type" evidence="5">
    <location>
        <begin position="148"/>
        <end position="185"/>
    </location>
</feature>
<accession>A0A914MQV3</accession>
<evidence type="ECO:0000313" key="6">
    <source>
        <dbReference type="Proteomes" id="UP000887563"/>
    </source>
</evidence>
<sequence length="208" mass="22813">MSSSSSSTAASPAPSPFWAFQNAREREVAAATSALRASGRPPAARAVSPRLRGRIGRTPPLGVYVNPEAVQNNVRAVIVDDDDDDEEVVEVTPPSRPAYFFRENGLELEVPEDDEDNEGLGAREVKKFDLHVVTLPPNFDAQEEECFCQEPFAGTRVVFMACLHKMHYNCFVKWAQGSRVCPYCRRDMLHGAAVDGRARDGQGSSANT</sequence>